<feature type="domain" description="Aminotransferase class V" evidence="1">
    <location>
        <begin position="17"/>
        <end position="374"/>
    </location>
</feature>
<evidence type="ECO:0000259" key="1">
    <source>
        <dbReference type="Pfam" id="PF00266"/>
    </source>
</evidence>
<dbReference type="InterPro" id="IPR015421">
    <property type="entry name" value="PyrdxlP-dep_Trfase_major"/>
</dbReference>
<proteinExistence type="predicted"/>
<dbReference type="InterPro" id="IPR015422">
    <property type="entry name" value="PyrdxlP-dep_Trfase_small"/>
</dbReference>
<dbReference type="Proteomes" id="UP000608579">
    <property type="component" value="Unassembled WGS sequence"/>
</dbReference>
<dbReference type="PANTHER" id="PTHR43586">
    <property type="entry name" value="CYSTEINE DESULFURASE"/>
    <property type="match status" value="1"/>
</dbReference>
<dbReference type="InterPro" id="IPR015424">
    <property type="entry name" value="PyrdxlP-dep_Trfase"/>
</dbReference>
<evidence type="ECO:0000313" key="3">
    <source>
        <dbReference type="Proteomes" id="UP000608579"/>
    </source>
</evidence>
<organism evidence="2 3">
    <name type="scientific">Caldiarchaeum subterraneum</name>
    <dbReference type="NCBI Taxonomy" id="311458"/>
    <lineage>
        <taxon>Archaea</taxon>
        <taxon>Nitrososphaerota</taxon>
        <taxon>Candidatus Caldarchaeales</taxon>
        <taxon>Candidatus Caldarchaeaceae</taxon>
        <taxon>Candidatus Caldarchaeum</taxon>
    </lineage>
</organism>
<keyword evidence="2" id="KW-0032">Aminotransferase</keyword>
<dbReference type="GO" id="GO:0008483">
    <property type="term" value="F:transaminase activity"/>
    <property type="evidence" value="ECO:0007669"/>
    <property type="project" value="UniProtKB-KW"/>
</dbReference>
<dbReference type="PANTHER" id="PTHR43586:SF15">
    <property type="entry name" value="BLR3095 PROTEIN"/>
    <property type="match status" value="1"/>
</dbReference>
<dbReference type="Gene3D" id="3.90.1150.10">
    <property type="entry name" value="Aspartate Aminotransferase, domain 1"/>
    <property type="match status" value="1"/>
</dbReference>
<protein>
    <submittedName>
        <fullName evidence="2">Aminotransferase class V-fold PLP-dependent enzyme</fullName>
    </submittedName>
</protein>
<sequence length="384" mass="43294">MRVERIRGDFPPLAKYTYLDSASTGLIPKTSYEAVKSFIDEYYSEGENWDYVLESVVECRRLFSSLIGAEFKEIAILPNVSTALSLVALSINFKKNDNVVAASSNFPTNLDIWFSLRRRGLFKEVRLAEGLEDDIEKLIDDETKVVSIDAVGWLRGYAYDLKRLAAKAHEHGALFISDIFHAAGVIPLDLHRLDIDIAMCGSYKWLNAPPGAAFLYVKEELLDKLAPPVLGWMGTRDSVINRMLRGEPLFESMFDAENPEPSGDASRYELGTWPSITVIGLRASLQYHLNLDEAEKHRHVTSLATYTREQLKEMKLEIIDEQNPQVSGIVSFKAEKPLILAENLKRAGIVVSARPGLVRISHHFYNSYADVEKLLTALKKRQTK</sequence>
<comment type="caution">
    <text evidence="2">The sequence shown here is derived from an EMBL/GenBank/DDBJ whole genome shotgun (WGS) entry which is preliminary data.</text>
</comment>
<dbReference type="AlphaFoldDB" id="A0A832ZWI8"/>
<dbReference type="SUPFAM" id="SSF53383">
    <property type="entry name" value="PLP-dependent transferases"/>
    <property type="match status" value="1"/>
</dbReference>
<name>A0A832ZWI8_CALS0</name>
<dbReference type="EMBL" id="DQVM01000120">
    <property type="protein sequence ID" value="HIQ30175.1"/>
    <property type="molecule type" value="Genomic_DNA"/>
</dbReference>
<dbReference type="InterPro" id="IPR000192">
    <property type="entry name" value="Aminotrans_V_dom"/>
</dbReference>
<gene>
    <name evidence="2" type="ORF">EYH45_06390</name>
</gene>
<keyword evidence="2" id="KW-0808">Transferase</keyword>
<accession>A0A832ZWI8</accession>
<evidence type="ECO:0000313" key="2">
    <source>
        <dbReference type="EMBL" id="HIQ30175.1"/>
    </source>
</evidence>
<reference evidence="2" key="1">
    <citation type="journal article" date="2020" name="ISME J.">
        <title>Gammaproteobacteria mediating utilization of methyl-, sulfur- and petroleum organic compounds in deep ocean hydrothermal plumes.</title>
        <authorList>
            <person name="Zhou Z."/>
            <person name="Liu Y."/>
            <person name="Pan J."/>
            <person name="Cron B.R."/>
            <person name="Toner B.M."/>
            <person name="Anantharaman K."/>
            <person name="Breier J.A."/>
            <person name="Dick G.J."/>
            <person name="Li M."/>
        </authorList>
    </citation>
    <scope>NUCLEOTIDE SEQUENCE</scope>
    <source>
        <strain evidence="2">SZUA-1515</strain>
    </source>
</reference>
<dbReference type="Pfam" id="PF00266">
    <property type="entry name" value="Aminotran_5"/>
    <property type="match status" value="1"/>
</dbReference>
<dbReference type="Gene3D" id="3.40.640.10">
    <property type="entry name" value="Type I PLP-dependent aspartate aminotransferase-like (Major domain)"/>
    <property type="match status" value="1"/>
</dbReference>